<sequence>MTLGAVALAEPASATTNAVKGTAECVDGRYVVEWTVTNQDPHLDEAIEVKAQPEKSHVRIADEIEAGKSITGKQVLPKGSTGIKDAMGKNVARLEVHGTWKDGDKVIEKDATADVPLPGKSCDEPEPSQSPSADEEDTLSADITLSCDVFSIDLTNDTDRRARFTVLVKFDDDKPLAQDFAVNPGKTLTLPDDLKNEDDFKALAKADDEDFDVSKIAVAVIAQGDKLDSASLDLNKCDEEEGTEPSDEASPSESAVAGDDEAQPSVSPASNSESEEGSLPVTGASLGGLIAGAVLVLGLGVGMVVFTRRRKRA</sequence>
<feature type="transmembrane region" description="Helical" evidence="2">
    <location>
        <begin position="286"/>
        <end position="306"/>
    </location>
</feature>
<reference evidence="3 4" key="1">
    <citation type="submission" date="2019-07" db="EMBL/GenBank/DDBJ databases">
        <title>Cryptosporangium phraense sp. nov., isolated from plant litter.</title>
        <authorList>
            <person name="Suriyachadkun C."/>
        </authorList>
    </citation>
    <scope>NUCLEOTIDE SEQUENCE [LARGE SCALE GENOMIC DNA]</scope>
    <source>
        <strain evidence="3 4">A-T 5661</strain>
    </source>
</reference>
<accession>A0A545ANM4</accession>
<evidence type="ECO:0008006" key="5">
    <source>
        <dbReference type="Google" id="ProtNLM"/>
    </source>
</evidence>
<evidence type="ECO:0000313" key="3">
    <source>
        <dbReference type="EMBL" id="TQS42873.1"/>
    </source>
</evidence>
<dbReference type="EMBL" id="VIRS01000016">
    <property type="protein sequence ID" value="TQS42873.1"/>
    <property type="molecule type" value="Genomic_DNA"/>
</dbReference>
<proteinExistence type="predicted"/>
<comment type="caution">
    <text evidence="3">The sequence shown here is derived from an EMBL/GenBank/DDBJ whole genome shotgun (WGS) entry which is preliminary data.</text>
</comment>
<evidence type="ECO:0000256" key="1">
    <source>
        <dbReference type="SAM" id="MobiDB-lite"/>
    </source>
</evidence>
<keyword evidence="2" id="KW-1133">Transmembrane helix</keyword>
<dbReference type="AlphaFoldDB" id="A0A545ANM4"/>
<evidence type="ECO:0000313" key="4">
    <source>
        <dbReference type="Proteomes" id="UP000317982"/>
    </source>
</evidence>
<organism evidence="3 4">
    <name type="scientific">Cryptosporangium phraense</name>
    <dbReference type="NCBI Taxonomy" id="2593070"/>
    <lineage>
        <taxon>Bacteria</taxon>
        <taxon>Bacillati</taxon>
        <taxon>Actinomycetota</taxon>
        <taxon>Actinomycetes</taxon>
        <taxon>Cryptosporangiales</taxon>
        <taxon>Cryptosporangiaceae</taxon>
        <taxon>Cryptosporangium</taxon>
    </lineage>
</organism>
<dbReference type="Proteomes" id="UP000317982">
    <property type="component" value="Unassembled WGS sequence"/>
</dbReference>
<feature type="region of interest" description="Disordered" evidence="1">
    <location>
        <begin position="111"/>
        <end position="139"/>
    </location>
</feature>
<dbReference type="RefSeq" id="WP_142706781.1">
    <property type="nucleotide sequence ID" value="NZ_VIRS01000016.1"/>
</dbReference>
<gene>
    <name evidence="3" type="ORF">FL583_22780</name>
</gene>
<name>A0A545ANM4_9ACTN</name>
<evidence type="ECO:0000256" key="2">
    <source>
        <dbReference type="SAM" id="Phobius"/>
    </source>
</evidence>
<feature type="region of interest" description="Disordered" evidence="1">
    <location>
        <begin position="237"/>
        <end position="281"/>
    </location>
</feature>
<protein>
    <recommendedName>
        <fullName evidence="5">LPXTG cell wall anchor domain-containing protein</fullName>
    </recommendedName>
</protein>
<keyword evidence="2" id="KW-0472">Membrane</keyword>
<keyword evidence="2" id="KW-0812">Transmembrane</keyword>
<dbReference type="OrthoDB" id="5187390at2"/>
<feature type="compositionally biased region" description="Acidic residues" evidence="1">
    <location>
        <begin position="238"/>
        <end position="247"/>
    </location>
</feature>
<keyword evidence="4" id="KW-1185">Reference proteome</keyword>
<dbReference type="InParanoid" id="A0A545ANM4"/>